<evidence type="ECO:0000313" key="3">
    <source>
        <dbReference type="Proteomes" id="UP000586918"/>
    </source>
</evidence>
<comment type="caution">
    <text evidence="2">The sequence shown here is derived from an EMBL/GenBank/DDBJ whole genome shotgun (WGS) entry which is preliminary data.</text>
</comment>
<dbReference type="AlphaFoldDB" id="A0A848DNR9"/>
<feature type="region of interest" description="Disordered" evidence="1">
    <location>
        <begin position="1"/>
        <end position="27"/>
    </location>
</feature>
<gene>
    <name evidence="2" type="ORF">HF519_20920</name>
</gene>
<name>A0A848DNR9_9PSEU</name>
<keyword evidence="3" id="KW-1185">Reference proteome</keyword>
<organism evidence="2 3">
    <name type="scientific">Pseudonocardia bannensis</name>
    <dbReference type="NCBI Taxonomy" id="630973"/>
    <lineage>
        <taxon>Bacteria</taxon>
        <taxon>Bacillati</taxon>
        <taxon>Actinomycetota</taxon>
        <taxon>Actinomycetes</taxon>
        <taxon>Pseudonocardiales</taxon>
        <taxon>Pseudonocardiaceae</taxon>
        <taxon>Pseudonocardia</taxon>
    </lineage>
</organism>
<protein>
    <submittedName>
        <fullName evidence="2">Uncharacterized protein</fullName>
    </submittedName>
</protein>
<reference evidence="2 3" key="1">
    <citation type="submission" date="2020-04" db="EMBL/GenBank/DDBJ databases">
        <authorList>
            <person name="Klaysubun C."/>
            <person name="Duangmal K."/>
            <person name="Lipun K."/>
        </authorList>
    </citation>
    <scope>NUCLEOTIDE SEQUENCE [LARGE SCALE GENOMIC DNA]</scope>
    <source>
        <strain evidence="2 3">DSM 45300</strain>
    </source>
</reference>
<dbReference type="RefSeq" id="WP_169414682.1">
    <property type="nucleotide sequence ID" value="NZ_JAAXKZ010000090.1"/>
</dbReference>
<sequence>MAAVREQSASGSHRPEGGVSPFDPAGPGFLADPYPAFAALRARPPSTTTRCSGCR</sequence>
<evidence type="ECO:0000313" key="2">
    <source>
        <dbReference type="EMBL" id="NMH93994.1"/>
    </source>
</evidence>
<evidence type="ECO:0000256" key="1">
    <source>
        <dbReference type="SAM" id="MobiDB-lite"/>
    </source>
</evidence>
<accession>A0A848DNR9</accession>
<proteinExistence type="predicted"/>
<dbReference type="EMBL" id="JAAXKZ010000090">
    <property type="protein sequence ID" value="NMH93994.1"/>
    <property type="molecule type" value="Genomic_DNA"/>
</dbReference>
<dbReference type="Proteomes" id="UP000586918">
    <property type="component" value="Unassembled WGS sequence"/>
</dbReference>